<organism evidence="1 2">
    <name type="scientific">Hygrophoropsis aurantiaca</name>
    <dbReference type="NCBI Taxonomy" id="72124"/>
    <lineage>
        <taxon>Eukaryota</taxon>
        <taxon>Fungi</taxon>
        <taxon>Dikarya</taxon>
        <taxon>Basidiomycota</taxon>
        <taxon>Agaricomycotina</taxon>
        <taxon>Agaricomycetes</taxon>
        <taxon>Agaricomycetidae</taxon>
        <taxon>Boletales</taxon>
        <taxon>Coniophorineae</taxon>
        <taxon>Hygrophoropsidaceae</taxon>
        <taxon>Hygrophoropsis</taxon>
    </lineage>
</organism>
<dbReference type="EMBL" id="MU267879">
    <property type="protein sequence ID" value="KAH7907707.1"/>
    <property type="molecule type" value="Genomic_DNA"/>
</dbReference>
<sequence length="530" mass="59625">MTLNPIVGSVYDTLTTIQTTFNLHSVLTLSEDEPGLRLKLADAATHAENLASAIRQCINRLAPIYRLPDELLIRIFEEHIKDPSGHNWAEARLLALVSRRWRLLAINTPALWTCISFTPFENIEIPESYVQRSGEYPIEVNFACWAATPASYNELASALRVLYTCVARMRRLQISDMAPKLLQWLLPRLDRMHALSLTHVSLHNNAGILDLKEPCPFVSGCYSPAIRSLEVAGIRLSNRQIPLNLRALTSLTLGDEEATKPMIDHSAFHQLLSSTPQLTRLIIRNSAVHFHADGLTKAVCLPALHTLIFRGNASRHFCEYQFLASLSAPSLARLELSECLTRFGEYRDPTPQFMDGANQPKFPLAQRFYVGRKFYNPQHVPLFILGLPHVTHVSIAVEHLKYLSKELAKMVAGRPAFATTAAWGQLQSLRVQYRPEIRIPDNALCDWLAVRRDVPGLPPLKIIIHASGVDAVDSPVRITGSQWQWVRNLTARGAEVTFEEIEVVQFLDCEAGICKPPHCAVHTRELHRYS</sequence>
<reference evidence="1" key="1">
    <citation type="journal article" date="2021" name="New Phytol.">
        <title>Evolutionary innovations through gain and loss of genes in the ectomycorrhizal Boletales.</title>
        <authorList>
            <person name="Wu G."/>
            <person name="Miyauchi S."/>
            <person name="Morin E."/>
            <person name="Kuo A."/>
            <person name="Drula E."/>
            <person name="Varga T."/>
            <person name="Kohler A."/>
            <person name="Feng B."/>
            <person name="Cao Y."/>
            <person name="Lipzen A."/>
            <person name="Daum C."/>
            <person name="Hundley H."/>
            <person name="Pangilinan J."/>
            <person name="Johnson J."/>
            <person name="Barry K."/>
            <person name="LaButti K."/>
            <person name="Ng V."/>
            <person name="Ahrendt S."/>
            <person name="Min B."/>
            <person name="Choi I.G."/>
            <person name="Park H."/>
            <person name="Plett J.M."/>
            <person name="Magnuson J."/>
            <person name="Spatafora J.W."/>
            <person name="Nagy L.G."/>
            <person name="Henrissat B."/>
            <person name="Grigoriev I.V."/>
            <person name="Yang Z.L."/>
            <person name="Xu J."/>
            <person name="Martin F.M."/>
        </authorList>
    </citation>
    <scope>NUCLEOTIDE SEQUENCE</scope>
    <source>
        <strain evidence="1">ATCC 28755</strain>
    </source>
</reference>
<accession>A0ACB8A3E1</accession>
<protein>
    <submittedName>
        <fullName evidence="1">Uncharacterized protein</fullName>
    </submittedName>
</protein>
<dbReference type="Proteomes" id="UP000790377">
    <property type="component" value="Unassembled WGS sequence"/>
</dbReference>
<gene>
    <name evidence="1" type="ORF">BJ138DRAFT_1182245</name>
</gene>
<comment type="caution">
    <text evidence="1">The sequence shown here is derived from an EMBL/GenBank/DDBJ whole genome shotgun (WGS) entry which is preliminary data.</text>
</comment>
<name>A0ACB8A3E1_9AGAM</name>
<proteinExistence type="predicted"/>
<evidence type="ECO:0000313" key="1">
    <source>
        <dbReference type="EMBL" id="KAH7907707.1"/>
    </source>
</evidence>
<evidence type="ECO:0000313" key="2">
    <source>
        <dbReference type="Proteomes" id="UP000790377"/>
    </source>
</evidence>
<keyword evidence="2" id="KW-1185">Reference proteome</keyword>